<name>A0ABT7JCT1_9DEIO</name>
<evidence type="ECO:0000313" key="2">
    <source>
        <dbReference type="Proteomes" id="UP001302059"/>
    </source>
</evidence>
<dbReference type="Proteomes" id="UP001302059">
    <property type="component" value="Unassembled WGS sequence"/>
</dbReference>
<organism evidence="1 2">
    <name type="scientific">Deinococcus rhizophilus</name>
    <dbReference type="NCBI Taxonomy" id="3049544"/>
    <lineage>
        <taxon>Bacteria</taxon>
        <taxon>Thermotogati</taxon>
        <taxon>Deinococcota</taxon>
        <taxon>Deinococci</taxon>
        <taxon>Deinococcales</taxon>
        <taxon>Deinococcaceae</taxon>
        <taxon>Deinococcus</taxon>
    </lineage>
</organism>
<dbReference type="EMBL" id="JASNGB010000006">
    <property type="protein sequence ID" value="MDL2342856.1"/>
    <property type="molecule type" value="Genomic_DNA"/>
</dbReference>
<gene>
    <name evidence="1" type="ORF">QOL99_01705</name>
</gene>
<comment type="caution">
    <text evidence="1">The sequence shown here is derived from an EMBL/GenBank/DDBJ whole genome shotgun (WGS) entry which is preliminary data.</text>
</comment>
<protein>
    <submittedName>
        <fullName evidence="1">Uncharacterized protein</fullName>
    </submittedName>
</protein>
<reference evidence="1 2" key="1">
    <citation type="submission" date="2023-05" db="EMBL/GenBank/DDBJ databases">
        <authorList>
            <person name="Gao F."/>
        </authorList>
    </citation>
    <scope>NUCLEOTIDE SEQUENCE [LARGE SCALE GENOMIC DNA]</scope>
    <source>
        <strain evidence="1 2">MIMF12</strain>
    </source>
</reference>
<dbReference type="RefSeq" id="WP_285520886.1">
    <property type="nucleotide sequence ID" value="NZ_JASNGB010000006.1"/>
</dbReference>
<evidence type="ECO:0000313" key="1">
    <source>
        <dbReference type="EMBL" id="MDL2342856.1"/>
    </source>
</evidence>
<keyword evidence="2" id="KW-1185">Reference proteome</keyword>
<sequence length="137" mass="15248">MLPTESGTVYGEPSQVHLWPAATLDQPDRAPHHQGRVRPLRCDDMDGCYVYVLYASGHERFYVDGREEAWDPRAVVGTSHEELYRQAKERIVTAALADRPIPGATFLIGPVSRWGTGRWGSNWFGYPVVPAGQTLPG</sequence>
<proteinExistence type="predicted"/>
<accession>A0ABT7JCT1</accession>